<feature type="domain" description="Putative Flp pilus-assembly TadG-like N-terminal" evidence="1">
    <location>
        <begin position="1"/>
        <end position="39"/>
    </location>
</feature>
<name>A0ABW9XH53_9SPHN</name>
<evidence type="ECO:0000259" key="1">
    <source>
        <dbReference type="Pfam" id="PF13400"/>
    </source>
</evidence>
<dbReference type="EMBL" id="JAAAPO010000007">
    <property type="protein sequence ID" value="NBC37890.1"/>
    <property type="molecule type" value="Genomic_DNA"/>
</dbReference>
<dbReference type="InterPro" id="IPR036465">
    <property type="entry name" value="vWFA_dom_sf"/>
</dbReference>
<dbReference type="Pfam" id="PF13400">
    <property type="entry name" value="Tad"/>
    <property type="match status" value="1"/>
</dbReference>
<dbReference type="Proteomes" id="UP000753724">
    <property type="component" value="Unassembled WGS sequence"/>
</dbReference>
<accession>A0ABW9XH53</accession>
<dbReference type="SUPFAM" id="SSF53300">
    <property type="entry name" value="vWA-like"/>
    <property type="match status" value="1"/>
</dbReference>
<gene>
    <name evidence="2" type="ORF">GTZ99_15145</name>
</gene>
<sequence length="579" mass="61276">MAGFMLLLVIFAGSAVDGTRLYMVQARLQQACDAGVLAGRRAMTDTATTNTTLDAAATAQANAFFANNFRTGMYGTTAVSFTPAKTTEAQVSGTARATVGMTIMRMFGYGSVQMATTCEATYNVADTDVIFVLDTTGSMACLPSDDTATCSSYTGSAAKVSYTRPADGAGSGNTSVAGYPGSTAYYVTEKSGSRISALRTAVLTFYDTMAAAADSSTHIRYGFVTYTSAVNAGRAIMDISPTFIVGGLGNLNTSWTYQTRVLTGTSFSWSCFCTVPNWSYKQANQLLTTFVTGVATVDPTKYAATTDKWDGCIEEAYTTPGVTSFNSSSLPHDLDPDHRPGSDITTQWKPMWPAVTYARNDFTSTANASGSGDAQGHFPVLYSPPESSTHPNLDIAAVYQNGLISCGKPVSRLQTMTRSQVSAYVNASDFRAMGGTYHDIGMIWGARLLSPDGIFANDTAAWSGRNAPNRVIVFLTDGDMSPSQYTYGAYGVEYYDHRVSGGDLTNLKSYHNARFLAACAAAKAKNISIWTVALGMGTTSQLQSCATSTSQALATTSGTGLSDQFAVIASQVAKLRISK</sequence>
<dbReference type="InterPro" id="IPR028087">
    <property type="entry name" value="Tad_N"/>
</dbReference>
<dbReference type="Gene3D" id="3.40.50.410">
    <property type="entry name" value="von Willebrand factor, type A domain"/>
    <property type="match status" value="2"/>
</dbReference>
<reference evidence="3" key="1">
    <citation type="submission" date="2020-01" db="EMBL/GenBank/DDBJ databases">
        <title>Sphingomonas sp. strain CSW-10.</title>
        <authorList>
            <person name="Chen W.-M."/>
        </authorList>
    </citation>
    <scope>NUCLEOTIDE SEQUENCE [LARGE SCALE GENOMIC DNA]</scope>
    <source>
        <strain evidence="3">FSY-8</strain>
    </source>
</reference>
<keyword evidence="3" id="KW-1185">Reference proteome</keyword>
<protein>
    <recommendedName>
        <fullName evidence="1">Putative Flp pilus-assembly TadG-like N-terminal domain-containing protein</fullName>
    </recommendedName>
</protein>
<comment type="caution">
    <text evidence="2">The sequence shown here is derived from an EMBL/GenBank/DDBJ whole genome shotgun (WGS) entry which is preliminary data.</text>
</comment>
<proteinExistence type="predicted"/>
<evidence type="ECO:0000313" key="3">
    <source>
        <dbReference type="Proteomes" id="UP000753724"/>
    </source>
</evidence>
<organism evidence="2 3">
    <name type="scientific">Novosphingobium ovatum</name>
    <dbReference type="NCBI Taxonomy" id="1908523"/>
    <lineage>
        <taxon>Bacteria</taxon>
        <taxon>Pseudomonadati</taxon>
        <taxon>Pseudomonadota</taxon>
        <taxon>Alphaproteobacteria</taxon>
        <taxon>Sphingomonadales</taxon>
        <taxon>Sphingomonadaceae</taxon>
        <taxon>Novosphingobium</taxon>
    </lineage>
</organism>
<evidence type="ECO:0000313" key="2">
    <source>
        <dbReference type="EMBL" id="NBC37890.1"/>
    </source>
</evidence>